<dbReference type="AlphaFoldDB" id="D7BNU2"/>
<reference evidence="1 2" key="1">
    <citation type="journal article" date="2010" name="Stand. Genomic Sci.">
        <title>Complete genome sequence of Arcanobacterium haemolyticum type strain (11018).</title>
        <authorList>
            <person name="Yasawong M."/>
            <person name="Teshima H."/>
            <person name="Lapidus A."/>
            <person name="Nolan M."/>
            <person name="Lucas S."/>
            <person name="Glavina Del Rio T."/>
            <person name="Tice H."/>
            <person name="Cheng J."/>
            <person name="Bruce D."/>
            <person name="Detter C."/>
            <person name="Tapia R."/>
            <person name="Han C."/>
            <person name="Goodwin L."/>
            <person name="Pitluck S."/>
            <person name="Liolios K."/>
            <person name="Ivanova N."/>
            <person name="Mavromatis K."/>
            <person name="Mikhailova N."/>
            <person name="Pati A."/>
            <person name="Chen A."/>
            <person name="Palaniappan K."/>
            <person name="Land M."/>
            <person name="Hauser L."/>
            <person name="Chang Y."/>
            <person name="Jeffries C."/>
            <person name="Rohde M."/>
            <person name="Sikorski J."/>
            <person name="Pukall R."/>
            <person name="Goker M."/>
            <person name="Woyke T."/>
            <person name="Bristow J."/>
            <person name="Eisen J."/>
            <person name="Markowitz V."/>
            <person name="Hugenholtz P."/>
            <person name="Kyrpides N."/>
            <person name="Klenk H."/>
        </authorList>
    </citation>
    <scope>NUCLEOTIDE SEQUENCE [LARGE SCALE GENOMIC DNA]</scope>
    <source>
        <strain evidence="2">ATCC 9345 / DSM 20595 / CCUG 17215 / LMG 16163 / NBRC 15585 / NCTC 8452 / 11018</strain>
    </source>
</reference>
<dbReference type="PIRSF" id="PIRSF016838">
    <property type="entry name" value="PafC"/>
    <property type="match status" value="1"/>
</dbReference>
<evidence type="ECO:0008006" key="3">
    <source>
        <dbReference type="Google" id="ProtNLM"/>
    </source>
</evidence>
<dbReference type="EMBL" id="CP002045">
    <property type="protein sequence ID" value="ADH92591.1"/>
    <property type="molecule type" value="Genomic_DNA"/>
</dbReference>
<name>D7BNU2_ARCHD</name>
<dbReference type="Proteomes" id="UP000000376">
    <property type="component" value="Chromosome"/>
</dbReference>
<dbReference type="KEGG" id="ahe:Arch_0865"/>
<sequence length="301" mass="33238">MGFGDLSLARKRAIVDFLFRRPNVSLGEAATHFGLSWEALRDEVSQLSTVELVSGSFFESPFDVWIDDDVPTPDSLIRVSHVETEGMPALSPAEIVSLLGAIDTAFVAADSDDAQALSELRGRIVEATEAKGYGSVLWPAPQMEALPAVLDAVNEALASAQYLTIEYWKFDLATNRMAPSLVEVAPVSIIPGRHPLLLASCNNEVRRYRIDRITEATVGNRAVSGRLERRISGAAGRDTIDGVKVRLWCQPGCRWVVEDIPGSTLTQRDNYDIIELPVRHRSWLMSLVVRLGQKVERVERV</sequence>
<dbReference type="InterPro" id="IPR051534">
    <property type="entry name" value="CBASS_pafABC_assoc_protein"/>
</dbReference>
<proteinExistence type="predicted"/>
<dbReference type="InterPro" id="IPR028349">
    <property type="entry name" value="PafC-like"/>
</dbReference>
<gene>
    <name evidence="1" type="ordered locus">Arch_0865</name>
</gene>
<dbReference type="RefSeq" id="WP_013170087.1">
    <property type="nucleotide sequence ID" value="NC_014218.1"/>
</dbReference>
<dbReference type="PANTHER" id="PTHR34580:SF3">
    <property type="entry name" value="PROTEIN PAFB"/>
    <property type="match status" value="1"/>
</dbReference>
<dbReference type="STRING" id="644284.Arch_0865"/>
<dbReference type="PANTHER" id="PTHR34580">
    <property type="match status" value="1"/>
</dbReference>
<evidence type="ECO:0000313" key="2">
    <source>
        <dbReference type="Proteomes" id="UP000000376"/>
    </source>
</evidence>
<dbReference type="HOGENOM" id="CLU_803234_0_0_11"/>
<keyword evidence="2" id="KW-1185">Reference proteome</keyword>
<accession>D7BNU2</accession>
<evidence type="ECO:0000313" key="1">
    <source>
        <dbReference type="EMBL" id="ADH92591.1"/>
    </source>
</evidence>
<dbReference type="PROSITE" id="PS52050">
    <property type="entry name" value="WYL"/>
    <property type="match status" value="1"/>
</dbReference>
<dbReference type="eggNOG" id="COG2378">
    <property type="taxonomic scope" value="Bacteria"/>
</dbReference>
<protein>
    <recommendedName>
        <fullName evidence="3">WYL domain-containing protein</fullName>
    </recommendedName>
</protein>
<organism evidence="1 2">
    <name type="scientific">Arcanobacterium haemolyticum (strain ATCC 9345 / DSM 20595 / CCM 5947 / CCUG 17215 / LMG 16163 / NBRC 15585 / NCTC 8452 / 11018)</name>
    <dbReference type="NCBI Taxonomy" id="644284"/>
    <lineage>
        <taxon>Bacteria</taxon>
        <taxon>Bacillati</taxon>
        <taxon>Actinomycetota</taxon>
        <taxon>Actinomycetes</taxon>
        <taxon>Actinomycetales</taxon>
        <taxon>Actinomycetaceae</taxon>
        <taxon>Arcanobacterium</taxon>
    </lineage>
</organism>